<protein>
    <submittedName>
        <fullName evidence="2">Uncharacterized protein</fullName>
    </submittedName>
</protein>
<organism evidence="2">
    <name type="scientific">Steinernema carpocapsae</name>
    <name type="common">Entomopathogenic nematode</name>
    <dbReference type="NCBI Taxonomy" id="34508"/>
    <lineage>
        <taxon>Eukaryota</taxon>
        <taxon>Metazoa</taxon>
        <taxon>Ecdysozoa</taxon>
        <taxon>Nematoda</taxon>
        <taxon>Chromadorea</taxon>
        <taxon>Rhabditida</taxon>
        <taxon>Tylenchina</taxon>
        <taxon>Panagrolaimomorpha</taxon>
        <taxon>Strongyloidoidea</taxon>
        <taxon>Steinernematidae</taxon>
        <taxon>Steinernema</taxon>
    </lineage>
</organism>
<evidence type="ECO:0000256" key="1">
    <source>
        <dbReference type="SAM" id="Coils"/>
    </source>
</evidence>
<reference evidence="2" key="2">
    <citation type="journal article" date="2015" name="Genome Biol.">
        <title>Comparative genomics of Steinernema reveals deeply conserved gene regulatory networks.</title>
        <authorList>
            <person name="Dillman A.R."/>
            <person name="Macchietto M."/>
            <person name="Porter C.F."/>
            <person name="Rogers A."/>
            <person name="Williams B."/>
            <person name="Antoshechkin I."/>
            <person name="Lee M.M."/>
            <person name="Goodwin Z."/>
            <person name="Lu X."/>
            <person name="Lewis E.E."/>
            <person name="Goodrich-Blair H."/>
            <person name="Stock S.P."/>
            <person name="Adams B.J."/>
            <person name="Sternberg P.W."/>
            <person name="Mortazavi A."/>
        </authorList>
    </citation>
    <scope>NUCLEOTIDE SEQUENCE [LARGE SCALE GENOMIC DNA]</scope>
    <source>
        <strain evidence="2">ALL</strain>
    </source>
</reference>
<sequence length="333" mass="38881">MDCVPYKFMCDLGKLLSPWLPFLHNLEYPTVLWKEAFGEAKKKTLLVYFTLVVDINGGWRYNFDRKSLEKLQEEMAEKNANVKVIQIIVRNPGPRDVIHHYHHGLIPSTRNFYPTSQEDFIGRLLPFVSQRLIMTPHLDLLGLDLCEKRAVTEQQKQSTHLVDVLVKAIRYHPYFKTLDLCYTKSLEDFTLENFTGARELTLKGDWSFAIEKPLKEAFKSGKIIKLLFADGPVMTFDNEWANLVINRYKETKGVQRFVVEGKEGLRYETFKRKLTDFTLTTRGEGIQNYSLPNHEGEICIERVNGNYKFAIYCQSCFTRRPGCICSGYWRDEY</sequence>
<proteinExistence type="predicted"/>
<dbReference type="EMBL" id="AZBU02000001">
    <property type="protein sequence ID" value="TMS40204.1"/>
    <property type="molecule type" value="Genomic_DNA"/>
</dbReference>
<evidence type="ECO:0000313" key="2">
    <source>
        <dbReference type="EMBL" id="TMS40204.1"/>
    </source>
</evidence>
<name>A0A4U8V5C6_STECR</name>
<comment type="caution">
    <text evidence="2">The sequence shown here is derived from an EMBL/GenBank/DDBJ whole genome shotgun (WGS) entry which is preliminary data.</text>
</comment>
<accession>A0A4U8V5C6</accession>
<gene>
    <name evidence="2" type="ORF">L596_006612</name>
</gene>
<reference evidence="2" key="3">
    <citation type="journal article" date="2019" name="G3 (Bethesda)">
        <title>Hybrid Assembly of the Genome of the Entomopathogenic Nematode Steinernema carpocapsae Identifies the X-Chromosome.</title>
        <authorList>
            <person name="Serra L."/>
            <person name="Macchietto M."/>
            <person name="Macias-Munoz A."/>
            <person name="McGill C.J."/>
            <person name="Rodriguez I.M."/>
            <person name="Rodriguez B."/>
            <person name="Murad R."/>
            <person name="Mortazavi A."/>
        </authorList>
    </citation>
    <scope>NUCLEOTIDE SEQUENCE [LARGE SCALE GENOMIC DNA]</scope>
    <source>
        <strain evidence="2">ALL</strain>
    </source>
</reference>
<dbReference type="AlphaFoldDB" id="A0A4U8V5C6"/>
<feature type="coiled-coil region" evidence="1">
    <location>
        <begin position="61"/>
        <end position="88"/>
    </location>
</feature>
<reference evidence="2" key="1">
    <citation type="submission" date="2013-11" db="EMBL/GenBank/DDBJ databases">
        <authorList>
            <person name="Sternberg P."/>
            <person name="Dillman A."/>
            <person name="Macchietto M."/>
        </authorList>
    </citation>
    <scope>NUCLEOTIDE SEQUENCE</scope>
    <source>
        <strain evidence="2">ALL</strain>
    </source>
</reference>
<keyword evidence="1" id="KW-0175">Coiled coil</keyword>